<keyword evidence="2" id="KW-1185">Reference proteome</keyword>
<dbReference type="Proteomes" id="UP000008144">
    <property type="component" value="Unassembled WGS sequence"/>
</dbReference>
<evidence type="ECO:0000313" key="2">
    <source>
        <dbReference type="Proteomes" id="UP000008144"/>
    </source>
</evidence>
<protein>
    <submittedName>
        <fullName evidence="1">Uncharacterized protein</fullName>
    </submittedName>
</protein>
<name>H2XUT5_CIOIN</name>
<reference evidence="2" key="1">
    <citation type="journal article" date="2002" name="Science">
        <title>The draft genome of Ciona intestinalis: insights into chordate and vertebrate origins.</title>
        <authorList>
            <person name="Dehal P."/>
            <person name="Satou Y."/>
            <person name="Campbell R.K."/>
            <person name="Chapman J."/>
            <person name="Degnan B."/>
            <person name="De Tomaso A."/>
            <person name="Davidson B."/>
            <person name="Di Gregorio A."/>
            <person name="Gelpke M."/>
            <person name="Goodstein D.M."/>
            <person name="Harafuji N."/>
            <person name="Hastings K.E."/>
            <person name="Ho I."/>
            <person name="Hotta K."/>
            <person name="Huang W."/>
            <person name="Kawashima T."/>
            <person name="Lemaire P."/>
            <person name="Martinez D."/>
            <person name="Meinertzhagen I.A."/>
            <person name="Necula S."/>
            <person name="Nonaka M."/>
            <person name="Putnam N."/>
            <person name="Rash S."/>
            <person name="Saiga H."/>
            <person name="Satake M."/>
            <person name="Terry A."/>
            <person name="Yamada L."/>
            <person name="Wang H.G."/>
            <person name="Awazu S."/>
            <person name="Azumi K."/>
            <person name="Boore J."/>
            <person name="Branno M."/>
            <person name="Chin-Bow S."/>
            <person name="DeSantis R."/>
            <person name="Doyle S."/>
            <person name="Francino P."/>
            <person name="Keys D.N."/>
            <person name="Haga S."/>
            <person name="Hayashi H."/>
            <person name="Hino K."/>
            <person name="Imai K.S."/>
            <person name="Inaba K."/>
            <person name="Kano S."/>
            <person name="Kobayashi K."/>
            <person name="Kobayashi M."/>
            <person name="Lee B.I."/>
            <person name="Makabe K.W."/>
            <person name="Manohar C."/>
            <person name="Matassi G."/>
            <person name="Medina M."/>
            <person name="Mochizuki Y."/>
            <person name="Mount S."/>
            <person name="Morishita T."/>
            <person name="Miura S."/>
            <person name="Nakayama A."/>
            <person name="Nishizaka S."/>
            <person name="Nomoto H."/>
            <person name="Ohta F."/>
            <person name="Oishi K."/>
            <person name="Rigoutsos I."/>
            <person name="Sano M."/>
            <person name="Sasaki A."/>
            <person name="Sasakura Y."/>
            <person name="Shoguchi E."/>
            <person name="Shin-i T."/>
            <person name="Spagnuolo A."/>
            <person name="Stainier D."/>
            <person name="Suzuki M.M."/>
            <person name="Tassy O."/>
            <person name="Takatori N."/>
            <person name="Tokuoka M."/>
            <person name="Yagi K."/>
            <person name="Yoshizaki F."/>
            <person name="Wada S."/>
            <person name="Zhang C."/>
            <person name="Hyatt P.D."/>
            <person name="Larimer F."/>
            <person name="Detter C."/>
            <person name="Doggett N."/>
            <person name="Glavina T."/>
            <person name="Hawkins T."/>
            <person name="Richardson P."/>
            <person name="Lucas S."/>
            <person name="Kohara Y."/>
            <person name="Levine M."/>
            <person name="Satoh N."/>
            <person name="Rokhsar D.S."/>
        </authorList>
    </citation>
    <scope>NUCLEOTIDE SEQUENCE [LARGE SCALE GENOMIC DNA]</scope>
</reference>
<dbReference type="HOGENOM" id="CLU_2711168_0_0_1"/>
<sequence length="73" mass="8329">GKRLTFKFCAVFQIRHVWIKCRAEQKSASKNSNPCCVHRKVLPLLRVYFLCEFPANQDGLRSLVIAIGVIRGP</sequence>
<proteinExistence type="predicted"/>
<evidence type="ECO:0000313" key="1">
    <source>
        <dbReference type="Ensembl" id="ENSCINP00000033419.1"/>
    </source>
</evidence>
<dbReference type="Ensembl" id="ENSCINT00000034706.1">
    <property type="protein sequence ID" value="ENSCINP00000033419.1"/>
    <property type="gene ID" value="ENSCING00000024231.1"/>
</dbReference>
<dbReference type="InParanoid" id="H2XUT5"/>
<accession>H2XUT5</accession>
<reference evidence="1" key="3">
    <citation type="submission" date="2025-09" db="UniProtKB">
        <authorList>
            <consortium name="Ensembl"/>
        </authorList>
    </citation>
    <scope>IDENTIFICATION</scope>
</reference>
<dbReference type="AlphaFoldDB" id="H2XUT5"/>
<reference evidence="1" key="2">
    <citation type="submission" date="2025-08" db="UniProtKB">
        <authorList>
            <consortium name="Ensembl"/>
        </authorList>
    </citation>
    <scope>IDENTIFICATION</scope>
</reference>
<organism evidence="1 2">
    <name type="scientific">Ciona intestinalis</name>
    <name type="common">Transparent sea squirt</name>
    <name type="synonym">Ascidia intestinalis</name>
    <dbReference type="NCBI Taxonomy" id="7719"/>
    <lineage>
        <taxon>Eukaryota</taxon>
        <taxon>Metazoa</taxon>
        <taxon>Chordata</taxon>
        <taxon>Tunicata</taxon>
        <taxon>Ascidiacea</taxon>
        <taxon>Phlebobranchia</taxon>
        <taxon>Cionidae</taxon>
        <taxon>Ciona</taxon>
    </lineage>
</organism>